<evidence type="ECO:0000256" key="5">
    <source>
        <dbReference type="RuleBase" id="RU000682"/>
    </source>
</evidence>
<dbReference type="AlphaFoldDB" id="A0A183T7X2"/>
<evidence type="ECO:0000256" key="4">
    <source>
        <dbReference type="PROSITE-ProRule" id="PRU00108"/>
    </source>
</evidence>
<dbReference type="GO" id="GO:0045944">
    <property type="term" value="P:positive regulation of transcription by RNA polymerase II"/>
    <property type="evidence" value="ECO:0007669"/>
    <property type="project" value="UniProtKB-ARBA"/>
</dbReference>
<evidence type="ECO:0000259" key="7">
    <source>
        <dbReference type="PROSITE" id="PS50071"/>
    </source>
</evidence>
<dbReference type="GO" id="GO:0000981">
    <property type="term" value="F:DNA-binding transcription factor activity, RNA polymerase II-specific"/>
    <property type="evidence" value="ECO:0007669"/>
    <property type="project" value="InterPro"/>
</dbReference>
<dbReference type="InterPro" id="IPR009057">
    <property type="entry name" value="Homeodomain-like_sf"/>
</dbReference>
<evidence type="ECO:0000313" key="8">
    <source>
        <dbReference type="EMBL" id="VDL98955.1"/>
    </source>
</evidence>
<dbReference type="InterPro" id="IPR001356">
    <property type="entry name" value="HD"/>
</dbReference>
<evidence type="ECO:0000313" key="10">
    <source>
        <dbReference type="WBParaSite" id="SSLN_0001304301-mRNA-1"/>
    </source>
</evidence>
<dbReference type="EMBL" id="UYSU01037370">
    <property type="protein sequence ID" value="VDL98955.1"/>
    <property type="molecule type" value="Genomic_DNA"/>
</dbReference>
<proteinExistence type="predicted"/>
<dbReference type="PANTHER" id="PTHR45664:SF12">
    <property type="entry name" value="PANCREAS_DUODENUM HOMEOBOX PROTEIN 1"/>
    <property type="match status" value="1"/>
</dbReference>
<dbReference type="OrthoDB" id="6159439at2759"/>
<organism evidence="10">
    <name type="scientific">Schistocephalus solidus</name>
    <name type="common">Tapeworm</name>
    <dbReference type="NCBI Taxonomy" id="70667"/>
    <lineage>
        <taxon>Eukaryota</taxon>
        <taxon>Metazoa</taxon>
        <taxon>Spiralia</taxon>
        <taxon>Lophotrochozoa</taxon>
        <taxon>Platyhelminthes</taxon>
        <taxon>Cestoda</taxon>
        <taxon>Eucestoda</taxon>
        <taxon>Diphyllobothriidea</taxon>
        <taxon>Diphyllobothriidae</taxon>
        <taxon>Schistocephalus</taxon>
    </lineage>
</organism>
<dbReference type="GO" id="GO:0005634">
    <property type="term" value="C:nucleus"/>
    <property type="evidence" value="ECO:0007669"/>
    <property type="project" value="UniProtKB-SubCell"/>
</dbReference>
<comment type="subcellular location">
    <subcellularLocation>
        <location evidence="4 5">Nucleus</location>
    </subcellularLocation>
</comment>
<dbReference type="SMART" id="SM00389">
    <property type="entry name" value="HOX"/>
    <property type="match status" value="1"/>
</dbReference>
<dbReference type="PANTHER" id="PTHR45664">
    <property type="entry name" value="PROTEIN ZERKNUELLT 1-RELATED"/>
    <property type="match status" value="1"/>
</dbReference>
<keyword evidence="3 4" id="KW-0539">Nucleus</keyword>
<keyword evidence="1 4" id="KW-0238">DNA-binding</keyword>
<dbReference type="PRINTS" id="PR00024">
    <property type="entry name" value="HOMEOBOX"/>
</dbReference>
<sequence length="243" mass="27933">MLRGALFSAHPDANSYFSASTEDSKELTDRPARHHRQPDSLEGSEGDEDGDVAKPLIAAKRPRSAYSNTQLVELEKEFHFSNYLSQERRKELARELKLSERQIKIWFQNRRMKLKKELKEARQARLQREIYGQPLLLPDSEFQLAPPYSYPFHLPTMPSGNLPSSNFHTESATCLYTTRVQTRTDDDHLLSSATPSDVWLPPECLVVQDHDMPFGFNQISQCDMQRHKVLAQLQLSHHHSGPP</sequence>
<feature type="DNA-binding region" description="Homeobox" evidence="4">
    <location>
        <begin position="59"/>
        <end position="118"/>
    </location>
</feature>
<feature type="region of interest" description="Disordered" evidence="6">
    <location>
        <begin position="13"/>
        <end position="51"/>
    </location>
</feature>
<feature type="compositionally biased region" description="Basic and acidic residues" evidence="6">
    <location>
        <begin position="22"/>
        <end position="31"/>
    </location>
</feature>
<evidence type="ECO:0000256" key="2">
    <source>
        <dbReference type="ARBA" id="ARBA00023155"/>
    </source>
</evidence>
<accession>A0A183T7X2</accession>
<evidence type="ECO:0000256" key="3">
    <source>
        <dbReference type="ARBA" id="ARBA00023242"/>
    </source>
</evidence>
<evidence type="ECO:0000256" key="6">
    <source>
        <dbReference type="SAM" id="MobiDB-lite"/>
    </source>
</evidence>
<dbReference type="InterPro" id="IPR020479">
    <property type="entry name" value="HD_metazoa"/>
</dbReference>
<dbReference type="Gene3D" id="1.10.10.60">
    <property type="entry name" value="Homeodomain-like"/>
    <property type="match status" value="1"/>
</dbReference>
<evidence type="ECO:0000313" key="9">
    <source>
        <dbReference type="Proteomes" id="UP000275846"/>
    </source>
</evidence>
<feature type="domain" description="Homeobox" evidence="7">
    <location>
        <begin position="57"/>
        <end position="117"/>
    </location>
</feature>
<dbReference type="GO" id="GO:0000978">
    <property type="term" value="F:RNA polymerase II cis-regulatory region sequence-specific DNA binding"/>
    <property type="evidence" value="ECO:0007669"/>
    <property type="project" value="TreeGrafter"/>
</dbReference>
<reference evidence="10" key="1">
    <citation type="submission" date="2016-06" db="UniProtKB">
        <authorList>
            <consortium name="WormBaseParasite"/>
        </authorList>
    </citation>
    <scope>IDENTIFICATION</scope>
</reference>
<dbReference type="WBParaSite" id="SSLN_0001304301-mRNA-1">
    <property type="protein sequence ID" value="SSLN_0001304301-mRNA-1"/>
    <property type="gene ID" value="SSLN_0001304301"/>
</dbReference>
<dbReference type="InterPro" id="IPR017970">
    <property type="entry name" value="Homeobox_CS"/>
</dbReference>
<protein>
    <submittedName>
        <fullName evidence="10">Homeobox domain-containing protein</fullName>
    </submittedName>
</protein>
<dbReference type="PROSITE" id="PS50071">
    <property type="entry name" value="HOMEOBOX_2"/>
    <property type="match status" value="1"/>
</dbReference>
<dbReference type="CDD" id="cd00086">
    <property type="entry name" value="homeodomain"/>
    <property type="match status" value="1"/>
</dbReference>
<dbReference type="SUPFAM" id="SSF46689">
    <property type="entry name" value="Homeodomain-like"/>
    <property type="match status" value="1"/>
</dbReference>
<keyword evidence="2 4" id="KW-0371">Homeobox</keyword>
<evidence type="ECO:0000256" key="1">
    <source>
        <dbReference type="ARBA" id="ARBA00023125"/>
    </source>
</evidence>
<dbReference type="Proteomes" id="UP000275846">
    <property type="component" value="Unassembled WGS sequence"/>
</dbReference>
<reference evidence="8 9" key="2">
    <citation type="submission" date="2018-11" db="EMBL/GenBank/DDBJ databases">
        <authorList>
            <consortium name="Pathogen Informatics"/>
        </authorList>
    </citation>
    <scope>NUCLEOTIDE SEQUENCE [LARGE SCALE GENOMIC DNA]</scope>
    <source>
        <strain evidence="8 9">NST_G2</strain>
    </source>
</reference>
<dbReference type="PROSITE" id="PS00027">
    <property type="entry name" value="HOMEOBOX_1"/>
    <property type="match status" value="1"/>
</dbReference>
<name>A0A183T7X2_SCHSO</name>
<dbReference type="Pfam" id="PF00046">
    <property type="entry name" value="Homeodomain"/>
    <property type="match status" value="1"/>
</dbReference>
<dbReference type="STRING" id="70667.A0A183T7X2"/>
<keyword evidence="9" id="KW-1185">Reference proteome</keyword>
<gene>
    <name evidence="8" type="ORF">SSLN_LOCUS12570</name>
</gene>